<dbReference type="EMBL" id="JAEFBJ010000013">
    <property type="protein sequence ID" value="KAG7536495.1"/>
    <property type="molecule type" value="Genomic_DNA"/>
</dbReference>
<reference evidence="2 3" key="1">
    <citation type="submission" date="2020-12" db="EMBL/GenBank/DDBJ databases">
        <title>Concerted genomic and epigenomic changes stabilize Arabidopsis allopolyploids.</title>
        <authorList>
            <person name="Chen Z."/>
        </authorList>
    </citation>
    <scope>NUCLEOTIDE SEQUENCE [LARGE SCALE GENOMIC DNA]</scope>
    <source>
        <strain evidence="2">As9502</strain>
        <tissue evidence="2">Leaf</tissue>
    </source>
</reference>
<organism evidence="2 3">
    <name type="scientific">Arabidopsis suecica</name>
    <name type="common">Swedish thale-cress</name>
    <name type="synonym">Cardaminopsis suecica</name>
    <dbReference type="NCBI Taxonomy" id="45249"/>
    <lineage>
        <taxon>Eukaryota</taxon>
        <taxon>Viridiplantae</taxon>
        <taxon>Streptophyta</taxon>
        <taxon>Embryophyta</taxon>
        <taxon>Tracheophyta</taxon>
        <taxon>Spermatophyta</taxon>
        <taxon>Magnoliopsida</taxon>
        <taxon>eudicotyledons</taxon>
        <taxon>Gunneridae</taxon>
        <taxon>Pentapetalae</taxon>
        <taxon>rosids</taxon>
        <taxon>malvids</taxon>
        <taxon>Brassicales</taxon>
        <taxon>Brassicaceae</taxon>
        <taxon>Camelineae</taxon>
        <taxon>Arabidopsis</taxon>
    </lineage>
</organism>
<comment type="caution">
    <text evidence="2">The sequence shown here is derived from an EMBL/GenBank/DDBJ whole genome shotgun (WGS) entry which is preliminary data.</text>
</comment>
<name>A0A8T1XQ44_ARASU</name>
<protein>
    <submittedName>
        <fullName evidence="2">Uncharacterized protein</fullName>
    </submittedName>
</protein>
<dbReference type="AlphaFoldDB" id="A0A8T1XQ44"/>
<feature type="compositionally biased region" description="Acidic residues" evidence="1">
    <location>
        <begin position="73"/>
        <end position="86"/>
    </location>
</feature>
<feature type="region of interest" description="Disordered" evidence="1">
    <location>
        <begin position="71"/>
        <end position="92"/>
    </location>
</feature>
<sequence>MEEVNINTLLTLVRLGVIALSGQKDGLIAARMTDHLRENHAFGGRRIERRVPTKDAVVTMALYMALEYKDSRNDDDDDDDEEDNDDESKKSCTLEKWRKNLSDMWHNLLSQVDAGLKVGNAYHKYCAKRNSWPKVQASTVRRDASPRRTGGLRGQDAASAGKAD</sequence>
<evidence type="ECO:0000313" key="2">
    <source>
        <dbReference type="EMBL" id="KAG7536495.1"/>
    </source>
</evidence>
<feature type="region of interest" description="Disordered" evidence="1">
    <location>
        <begin position="133"/>
        <end position="164"/>
    </location>
</feature>
<accession>A0A8T1XQ44</accession>
<evidence type="ECO:0000313" key="3">
    <source>
        <dbReference type="Proteomes" id="UP000694251"/>
    </source>
</evidence>
<evidence type="ECO:0000256" key="1">
    <source>
        <dbReference type="SAM" id="MobiDB-lite"/>
    </source>
</evidence>
<gene>
    <name evidence="2" type="ORF">ISN44_As13g004420</name>
</gene>
<keyword evidence="3" id="KW-1185">Reference proteome</keyword>
<dbReference type="Proteomes" id="UP000694251">
    <property type="component" value="Chromosome 13"/>
</dbReference>
<proteinExistence type="predicted"/>